<dbReference type="GeneID" id="87828531"/>
<reference evidence="2" key="2">
    <citation type="submission" date="2023-05" db="EMBL/GenBank/DDBJ databases">
        <authorList>
            <consortium name="Lawrence Berkeley National Laboratory"/>
            <person name="Steindorff A."/>
            <person name="Hensen N."/>
            <person name="Bonometti L."/>
            <person name="Westerberg I."/>
            <person name="Brannstrom I.O."/>
            <person name="Guillou S."/>
            <person name="Cros-Aarteil S."/>
            <person name="Calhoun S."/>
            <person name="Haridas S."/>
            <person name="Kuo A."/>
            <person name="Mondo S."/>
            <person name="Pangilinan J."/>
            <person name="Riley R."/>
            <person name="Labutti K."/>
            <person name="Andreopoulos B."/>
            <person name="Lipzen A."/>
            <person name="Chen C."/>
            <person name="Yanf M."/>
            <person name="Daum C."/>
            <person name="Ng V."/>
            <person name="Clum A."/>
            <person name="Ohm R."/>
            <person name="Martin F."/>
            <person name="Silar P."/>
            <person name="Natvig D."/>
            <person name="Lalanne C."/>
            <person name="Gautier V."/>
            <person name="Ament-Velasquez S.L."/>
            <person name="Kruys A."/>
            <person name="Hutchinson M.I."/>
            <person name="Powell A.J."/>
            <person name="Barry K."/>
            <person name="Miller A.N."/>
            <person name="Grigoriev I.V."/>
            <person name="Debuchy R."/>
            <person name="Gladieux P."/>
            <person name="Thoren M.H."/>
            <person name="Johannesson H."/>
        </authorList>
    </citation>
    <scope>NUCLEOTIDE SEQUENCE</scope>
    <source>
        <strain evidence="2">CBS 731.68</strain>
    </source>
</reference>
<reference evidence="2" key="1">
    <citation type="journal article" date="2023" name="Mol. Phylogenet. Evol.">
        <title>Genome-scale phylogeny and comparative genomics of the fungal order Sordariales.</title>
        <authorList>
            <person name="Hensen N."/>
            <person name="Bonometti L."/>
            <person name="Westerberg I."/>
            <person name="Brannstrom I.O."/>
            <person name="Guillou S."/>
            <person name="Cros-Aarteil S."/>
            <person name="Calhoun S."/>
            <person name="Haridas S."/>
            <person name="Kuo A."/>
            <person name="Mondo S."/>
            <person name="Pangilinan J."/>
            <person name="Riley R."/>
            <person name="LaButti K."/>
            <person name="Andreopoulos B."/>
            <person name="Lipzen A."/>
            <person name="Chen C."/>
            <person name="Yan M."/>
            <person name="Daum C."/>
            <person name="Ng V."/>
            <person name="Clum A."/>
            <person name="Steindorff A."/>
            <person name="Ohm R.A."/>
            <person name="Martin F."/>
            <person name="Silar P."/>
            <person name="Natvig D.O."/>
            <person name="Lalanne C."/>
            <person name="Gautier V."/>
            <person name="Ament-Velasquez S.L."/>
            <person name="Kruys A."/>
            <person name="Hutchinson M.I."/>
            <person name="Powell A.J."/>
            <person name="Barry K."/>
            <person name="Miller A.N."/>
            <person name="Grigoriev I.V."/>
            <person name="Debuchy R."/>
            <person name="Gladieux P."/>
            <person name="Hiltunen Thoren M."/>
            <person name="Johannesson H."/>
        </authorList>
    </citation>
    <scope>NUCLEOTIDE SEQUENCE</scope>
    <source>
        <strain evidence="2">CBS 731.68</strain>
    </source>
</reference>
<proteinExistence type="predicted"/>
<protein>
    <submittedName>
        <fullName evidence="2">Uncharacterized protein</fullName>
    </submittedName>
</protein>
<sequence length="352" mass="37860">MKFSDALLAIVPVGFAAAVRHQVRQGPQTVNVVLQLRKASTEASIAVQNADRSEILHYGCGTSLSSGAFQKHPIAFNVDRDGNGAGNLNIGPNSYLIHEDPEFSGGISCARLHSNTEMIVTCAVTLPASVHLEPVDQDQKNLPSCFPTSTFSLAGIFEALERDALDRPPAANITTDGLLPPHGASAGLDKRQGPCAIWTPGTRRVGDGNPHQNPFNIQLSENMQCDAQRTCAIQYGEYRSFTVGFSASAQLTQWISGGFAVEQSVQTGNKYTCDGNPGDFFCVWRKVGQTAYTVQNVLYNACTGDSPSSSPFILWSPNANNKEGWFYCVYGRQYCRSAGQGWLDTSGRAGGP</sequence>
<feature type="signal peptide" evidence="1">
    <location>
        <begin position="1"/>
        <end position="16"/>
    </location>
</feature>
<accession>A0AAN6U9B8</accession>
<name>A0AAN6U9B8_9PEZI</name>
<evidence type="ECO:0000313" key="2">
    <source>
        <dbReference type="EMBL" id="KAK4128848.1"/>
    </source>
</evidence>
<dbReference type="AlphaFoldDB" id="A0AAN6U9B8"/>
<evidence type="ECO:0000313" key="3">
    <source>
        <dbReference type="Proteomes" id="UP001302602"/>
    </source>
</evidence>
<organism evidence="2 3">
    <name type="scientific">Parathielavia appendiculata</name>
    <dbReference type="NCBI Taxonomy" id="2587402"/>
    <lineage>
        <taxon>Eukaryota</taxon>
        <taxon>Fungi</taxon>
        <taxon>Dikarya</taxon>
        <taxon>Ascomycota</taxon>
        <taxon>Pezizomycotina</taxon>
        <taxon>Sordariomycetes</taxon>
        <taxon>Sordariomycetidae</taxon>
        <taxon>Sordariales</taxon>
        <taxon>Chaetomiaceae</taxon>
        <taxon>Parathielavia</taxon>
    </lineage>
</organism>
<dbReference type="Proteomes" id="UP001302602">
    <property type="component" value="Unassembled WGS sequence"/>
</dbReference>
<feature type="chain" id="PRO_5043054716" evidence="1">
    <location>
        <begin position="17"/>
        <end position="352"/>
    </location>
</feature>
<keyword evidence="3" id="KW-1185">Reference proteome</keyword>
<dbReference type="EMBL" id="MU853223">
    <property type="protein sequence ID" value="KAK4128848.1"/>
    <property type="molecule type" value="Genomic_DNA"/>
</dbReference>
<keyword evidence="1" id="KW-0732">Signal</keyword>
<gene>
    <name evidence="2" type="ORF">N657DRAFT_639356</name>
</gene>
<evidence type="ECO:0000256" key="1">
    <source>
        <dbReference type="SAM" id="SignalP"/>
    </source>
</evidence>
<dbReference type="RefSeq" id="XP_062652619.1">
    <property type="nucleotide sequence ID" value="XM_062791762.1"/>
</dbReference>
<comment type="caution">
    <text evidence="2">The sequence shown here is derived from an EMBL/GenBank/DDBJ whole genome shotgun (WGS) entry which is preliminary data.</text>
</comment>